<dbReference type="InterPro" id="IPR029058">
    <property type="entry name" value="AB_hydrolase_fold"/>
</dbReference>
<dbReference type="Proteomes" id="UP000319818">
    <property type="component" value="Unassembled WGS sequence"/>
</dbReference>
<dbReference type="GO" id="GO:0046503">
    <property type="term" value="P:glycerolipid catabolic process"/>
    <property type="evidence" value="ECO:0007669"/>
    <property type="project" value="TreeGrafter"/>
</dbReference>
<dbReference type="PANTHER" id="PTHR43433:SF5">
    <property type="entry name" value="AB HYDROLASE-1 DOMAIN-CONTAINING PROTEIN"/>
    <property type="match status" value="1"/>
</dbReference>
<accession>A0A543FP28</accession>
<sequence>MGTIAVNGTTLYYELSGSGPPVLFISGATGDAGHWTEVADALAGEYTVLSYDRRANSRSPRPENWTAAPVDEQADDAAALLRALDLAPAVAYGNSQGAIYLTSLALRHPALLRGAIFHEPPYLAVTSVAEEVGAKLQQLVGEGMAEGGPPMATELFLRWVAGDETFESLDPELRDRMLGNGEVLFGLEIDGTNAYRPAPDQLAEVRLPCVVAAGADNRDPAATHHWFYEASKWLADGLHAPLVETPGAHVPQATHPRALAETLRPILGKLAASQRFEA</sequence>
<gene>
    <name evidence="2" type="ORF">FB388_7043</name>
</gene>
<evidence type="ECO:0000313" key="3">
    <source>
        <dbReference type="Proteomes" id="UP000319818"/>
    </source>
</evidence>
<dbReference type="Pfam" id="PF00561">
    <property type="entry name" value="Abhydrolase_1"/>
    <property type="match status" value="1"/>
</dbReference>
<dbReference type="EMBL" id="VFPH01000003">
    <property type="protein sequence ID" value="TQM35607.1"/>
    <property type="molecule type" value="Genomic_DNA"/>
</dbReference>
<dbReference type="OrthoDB" id="3210164at2"/>
<evidence type="ECO:0000259" key="1">
    <source>
        <dbReference type="Pfam" id="PF00561"/>
    </source>
</evidence>
<feature type="domain" description="AB hydrolase-1" evidence="1">
    <location>
        <begin position="20"/>
        <end position="148"/>
    </location>
</feature>
<dbReference type="SUPFAM" id="SSF53474">
    <property type="entry name" value="alpha/beta-Hydrolases"/>
    <property type="match status" value="1"/>
</dbReference>
<reference evidence="2 3" key="1">
    <citation type="submission" date="2019-06" db="EMBL/GenBank/DDBJ databases">
        <title>Sequencing the genomes of 1000 actinobacteria strains.</title>
        <authorList>
            <person name="Klenk H.-P."/>
        </authorList>
    </citation>
    <scope>NUCLEOTIDE SEQUENCE [LARGE SCALE GENOMIC DNA]</scope>
    <source>
        <strain evidence="2 3">DSM 45511</strain>
    </source>
</reference>
<name>A0A543FP28_9PSEU</name>
<proteinExistence type="predicted"/>
<evidence type="ECO:0000313" key="2">
    <source>
        <dbReference type="EMBL" id="TQM35607.1"/>
    </source>
</evidence>
<keyword evidence="3" id="KW-1185">Reference proteome</keyword>
<protein>
    <submittedName>
        <fullName evidence="2">Pimeloyl-ACP methyl ester carboxylesterase</fullName>
    </submittedName>
</protein>
<dbReference type="RefSeq" id="WP_142106926.1">
    <property type="nucleotide sequence ID" value="NZ_VFPH01000003.1"/>
</dbReference>
<dbReference type="InterPro" id="IPR050471">
    <property type="entry name" value="AB_hydrolase"/>
</dbReference>
<dbReference type="PANTHER" id="PTHR43433">
    <property type="entry name" value="HYDROLASE, ALPHA/BETA FOLD FAMILY PROTEIN"/>
    <property type="match status" value="1"/>
</dbReference>
<organism evidence="2 3">
    <name type="scientific">Pseudonocardia cypriaca</name>
    <dbReference type="NCBI Taxonomy" id="882449"/>
    <lineage>
        <taxon>Bacteria</taxon>
        <taxon>Bacillati</taxon>
        <taxon>Actinomycetota</taxon>
        <taxon>Actinomycetes</taxon>
        <taxon>Pseudonocardiales</taxon>
        <taxon>Pseudonocardiaceae</taxon>
        <taxon>Pseudonocardia</taxon>
    </lineage>
</organism>
<dbReference type="InterPro" id="IPR000073">
    <property type="entry name" value="AB_hydrolase_1"/>
</dbReference>
<dbReference type="Gene3D" id="3.40.50.1820">
    <property type="entry name" value="alpha/beta hydrolase"/>
    <property type="match status" value="1"/>
</dbReference>
<dbReference type="GO" id="GO:0004806">
    <property type="term" value="F:triacylglycerol lipase activity"/>
    <property type="evidence" value="ECO:0007669"/>
    <property type="project" value="TreeGrafter"/>
</dbReference>
<dbReference type="AlphaFoldDB" id="A0A543FP28"/>
<comment type="caution">
    <text evidence="2">The sequence shown here is derived from an EMBL/GenBank/DDBJ whole genome shotgun (WGS) entry which is preliminary data.</text>
</comment>